<dbReference type="PANTHER" id="PTHR43941:SF5">
    <property type="entry name" value="ELKS_RAB6-INTERACTING_CAST FAMILY PROTEIN"/>
    <property type="match status" value="1"/>
</dbReference>
<dbReference type="GO" id="GO:0000785">
    <property type="term" value="C:chromatin"/>
    <property type="evidence" value="ECO:0007669"/>
    <property type="project" value="TreeGrafter"/>
</dbReference>
<evidence type="ECO:0000256" key="2">
    <source>
        <dbReference type="SAM" id="MobiDB-lite"/>
    </source>
</evidence>
<feature type="compositionally biased region" description="Polar residues" evidence="2">
    <location>
        <begin position="114"/>
        <end position="124"/>
    </location>
</feature>
<dbReference type="Proteomes" id="UP000652761">
    <property type="component" value="Unassembled WGS sequence"/>
</dbReference>
<organism evidence="3 4">
    <name type="scientific">Colocasia esculenta</name>
    <name type="common">Wild taro</name>
    <name type="synonym">Arum esculentum</name>
    <dbReference type="NCBI Taxonomy" id="4460"/>
    <lineage>
        <taxon>Eukaryota</taxon>
        <taxon>Viridiplantae</taxon>
        <taxon>Streptophyta</taxon>
        <taxon>Embryophyta</taxon>
        <taxon>Tracheophyta</taxon>
        <taxon>Spermatophyta</taxon>
        <taxon>Magnoliopsida</taxon>
        <taxon>Liliopsida</taxon>
        <taxon>Araceae</taxon>
        <taxon>Aroideae</taxon>
        <taxon>Colocasieae</taxon>
        <taxon>Colocasia</taxon>
    </lineage>
</organism>
<dbReference type="SUPFAM" id="SSF57997">
    <property type="entry name" value="Tropomyosin"/>
    <property type="match status" value="1"/>
</dbReference>
<dbReference type="Gene3D" id="1.10.287.2610">
    <property type="match status" value="1"/>
</dbReference>
<name>A0A843U184_COLES</name>
<feature type="coiled-coil region" evidence="1">
    <location>
        <begin position="517"/>
        <end position="705"/>
    </location>
</feature>
<dbReference type="EMBL" id="NMUH01000197">
    <property type="protein sequence ID" value="MQL74229.1"/>
    <property type="molecule type" value="Genomic_DNA"/>
</dbReference>
<dbReference type="PANTHER" id="PTHR43941">
    <property type="entry name" value="STRUCTURAL MAINTENANCE OF CHROMOSOMES PROTEIN 2"/>
    <property type="match status" value="1"/>
</dbReference>
<dbReference type="GO" id="GO:0003682">
    <property type="term" value="F:chromatin binding"/>
    <property type="evidence" value="ECO:0007669"/>
    <property type="project" value="TreeGrafter"/>
</dbReference>
<protein>
    <recommendedName>
        <fullName evidence="5">MAR-binding filament-like protein 1-1</fullName>
    </recommendedName>
</protein>
<feature type="coiled-coil region" evidence="1">
    <location>
        <begin position="190"/>
        <end position="347"/>
    </location>
</feature>
<dbReference type="GO" id="GO:0000793">
    <property type="term" value="C:condensed chromosome"/>
    <property type="evidence" value="ECO:0007669"/>
    <property type="project" value="TreeGrafter"/>
</dbReference>
<reference evidence="3" key="1">
    <citation type="submission" date="2017-07" db="EMBL/GenBank/DDBJ databases">
        <title>Taro Niue Genome Assembly and Annotation.</title>
        <authorList>
            <person name="Atibalentja N."/>
            <person name="Keating K."/>
            <person name="Fields C.J."/>
        </authorList>
    </citation>
    <scope>NUCLEOTIDE SEQUENCE</scope>
    <source>
        <strain evidence="3">Niue_2</strain>
        <tissue evidence="3">Leaf</tissue>
    </source>
</reference>
<feature type="region of interest" description="Disordered" evidence="2">
    <location>
        <begin position="44"/>
        <end position="65"/>
    </location>
</feature>
<keyword evidence="4" id="KW-1185">Reference proteome</keyword>
<gene>
    <name evidence="3" type="ORF">Taro_006605</name>
</gene>
<evidence type="ECO:0000313" key="3">
    <source>
        <dbReference type="EMBL" id="MQL74229.1"/>
    </source>
</evidence>
<feature type="coiled-coil region" evidence="1">
    <location>
        <begin position="394"/>
        <end position="470"/>
    </location>
</feature>
<evidence type="ECO:0000313" key="4">
    <source>
        <dbReference type="Proteomes" id="UP000652761"/>
    </source>
</evidence>
<evidence type="ECO:0008006" key="5">
    <source>
        <dbReference type="Google" id="ProtNLM"/>
    </source>
</evidence>
<accession>A0A843U184</accession>
<feature type="compositionally biased region" description="Polar residues" evidence="2">
    <location>
        <begin position="743"/>
        <end position="752"/>
    </location>
</feature>
<dbReference type="GO" id="GO:0007076">
    <property type="term" value="P:mitotic chromosome condensation"/>
    <property type="evidence" value="ECO:0007669"/>
    <property type="project" value="TreeGrafter"/>
</dbReference>
<comment type="caution">
    <text evidence="3">The sequence shown here is derived from an EMBL/GenBank/DDBJ whole genome shotgun (WGS) entry which is preliminary data.</text>
</comment>
<feature type="region of interest" description="Disordered" evidence="2">
    <location>
        <begin position="93"/>
        <end position="133"/>
    </location>
</feature>
<dbReference type="OrthoDB" id="10255522at2759"/>
<evidence type="ECO:0000256" key="1">
    <source>
        <dbReference type="SAM" id="Coils"/>
    </source>
</evidence>
<keyword evidence="1" id="KW-0175">Coiled coil</keyword>
<dbReference type="AlphaFoldDB" id="A0A843U184"/>
<dbReference type="Gene3D" id="1.10.287.1490">
    <property type="match status" value="1"/>
</dbReference>
<dbReference type="GO" id="GO:0000796">
    <property type="term" value="C:condensin complex"/>
    <property type="evidence" value="ECO:0007669"/>
    <property type="project" value="TreeGrafter"/>
</dbReference>
<proteinExistence type="predicted"/>
<feature type="region of interest" description="Disordered" evidence="2">
    <location>
        <begin position="710"/>
        <end position="752"/>
    </location>
</feature>
<sequence>MGYAVLGSSSSLQPPLFQALRPFPSSSSSSPCCCPAVVSSSHRKVARRKPSAMASLRPEDAKESGNTTRRALLLVGFSAMPFLQLRAASAAVEAPEKDKQDTKMAEAQAPGSKMQDSSSYTQQNENEHAGVQQAPGNPFVSLLNELAIIGSGVLGALYAISQREKADMEITIESMKTTLTEKEATTVLLKKESERKLLEQQEEHQKQIRNLKEDEVLLSSQLSSERGKVTALGKELQNEKRSVEELKLQAGRLCSTLTQAREDKHALETKLREKLDTIDALQDRASLLSIEIKDKEKNIDALASTLTEKESECKNLRSAVEQTKVDLEEANSALAHLKTKHLKTKEELDLNNSSINDLKMKMSSLLAERDDIDVKLHALQGDYNDMKSDFVKKAASHSELLTKKDEEIHQLEEKLGLALTEAKSKQVLITDITNERDSFRVMLEEERAYVKTLRDELQITQETLRDSKLQASDLLKQLQESSKINDELVAEVSRIGAESSEAQRLLNSSLDKARSTSKQLSDELSFVKDALEGTREELAAASDELKVTSEAHDSLKKELLEVYKKAEAVENELKQERQTVTSLNRELEASEKLIEKYSEARKEVERDLDEATKALDEMTKKALSLSKELEGANSRNATLETEKGRLYESLLEQKKVSKEAQENIEDAQNVITRLGSERGRLEKKVKKFEEEIAAAKGEILRLRRQIALSKGSAGEQHKNANDVESAALVVPKRSGGRRRRSGPASQVSQQET</sequence>
<feature type="compositionally biased region" description="Basic and acidic residues" evidence="2">
    <location>
        <begin position="94"/>
        <end position="104"/>
    </location>
</feature>